<gene>
    <name evidence="2" type="ORF">Tharo_2791</name>
</gene>
<reference evidence="2 3" key="1">
    <citation type="submission" date="2018-03" db="EMBL/GenBank/DDBJ databases">
        <title>Complete genome sequence of Thauera aromatica, a model organism for studying aromatic compound degradation under denitrifying conditions.</title>
        <authorList>
            <person name="Lo H.-Y."/>
            <person name="Goris T."/>
            <person name="Boll M."/>
            <person name="Mueller J.A."/>
        </authorList>
    </citation>
    <scope>NUCLEOTIDE SEQUENCE [LARGE SCALE GENOMIC DNA]</scope>
    <source>
        <strain evidence="2 3">K172</strain>
    </source>
</reference>
<dbReference type="KEGG" id="tak:Tharo_2791"/>
<evidence type="ECO:0000256" key="1">
    <source>
        <dbReference type="SAM" id="MobiDB-lite"/>
    </source>
</evidence>
<dbReference type="AlphaFoldDB" id="A0A2R4BR45"/>
<keyword evidence="3" id="KW-1185">Reference proteome</keyword>
<name>A0A2R4BR45_THAAR</name>
<dbReference type="EMBL" id="CP028339">
    <property type="protein sequence ID" value="AVR89673.1"/>
    <property type="molecule type" value="Genomic_DNA"/>
</dbReference>
<organism evidence="2 3">
    <name type="scientific">Thauera aromatica K172</name>
    <dbReference type="NCBI Taxonomy" id="44139"/>
    <lineage>
        <taxon>Bacteria</taxon>
        <taxon>Pseudomonadati</taxon>
        <taxon>Pseudomonadota</taxon>
        <taxon>Betaproteobacteria</taxon>
        <taxon>Rhodocyclales</taxon>
        <taxon>Zoogloeaceae</taxon>
        <taxon>Thauera</taxon>
    </lineage>
</organism>
<dbReference type="Proteomes" id="UP000241885">
    <property type="component" value="Chromosome"/>
</dbReference>
<proteinExistence type="predicted"/>
<sequence length="73" mass="7537">MSAHGTSSWCGLVGFAGARGYGARKPASRHGKTTSGSRQGKRSRPGMIVKTAGCQPRALFIHAPASAASRLLI</sequence>
<accession>A0A2R4BR45</accession>
<feature type="region of interest" description="Disordered" evidence="1">
    <location>
        <begin position="22"/>
        <end position="46"/>
    </location>
</feature>
<evidence type="ECO:0000313" key="2">
    <source>
        <dbReference type="EMBL" id="AVR89673.1"/>
    </source>
</evidence>
<evidence type="ECO:0000313" key="3">
    <source>
        <dbReference type="Proteomes" id="UP000241885"/>
    </source>
</evidence>
<protein>
    <submittedName>
        <fullName evidence="2">Uncharacterized protein</fullName>
    </submittedName>
</protein>